<dbReference type="SUPFAM" id="SSF46785">
    <property type="entry name" value="Winged helix' DNA-binding domain"/>
    <property type="match status" value="1"/>
</dbReference>
<sequence length="192" mass="22386">MFRQFHPRFPVPAHAGVGFDHQFFMSGRHRHIHQSNGDWGDRPRTRRGDIKYMLLGLLSERPQHGYELIKELETRRGGFHRISPGSVYPTLQMLEEGGYLTSKQVDDKRVYTITDSGRQLLSDRNQQPHLQNPHDSFTKSKPSELIELRRTLTELNDAVTQIARSGNLKQANRVRELLVQVKREIYKFLAEQ</sequence>
<dbReference type="OrthoDB" id="9814826at2"/>
<dbReference type="EMBL" id="JHEG02000066">
    <property type="protein sequence ID" value="KIE06392.1"/>
    <property type="molecule type" value="Genomic_DNA"/>
</dbReference>
<feature type="domain" description="Transcription regulator PadR N-terminal" evidence="1">
    <location>
        <begin position="54"/>
        <end position="122"/>
    </location>
</feature>
<dbReference type="Pfam" id="PF03551">
    <property type="entry name" value="PadR"/>
    <property type="match status" value="1"/>
</dbReference>
<reference evidence="2" key="1">
    <citation type="journal article" date="2015" name="Genome Announc.">
        <title>Draft Genome Sequence of Tolypothrix boutellei Strain VB521301.</title>
        <authorList>
            <person name="Chandrababunaidu M.M."/>
            <person name="Singh D."/>
            <person name="Sen D."/>
            <person name="Bhan S."/>
            <person name="Das S."/>
            <person name="Gupta A."/>
            <person name="Adhikary S.P."/>
            <person name="Tripathy S."/>
        </authorList>
    </citation>
    <scope>NUCLEOTIDE SEQUENCE</scope>
    <source>
        <strain evidence="2">VB521301</strain>
    </source>
</reference>
<dbReference type="InterPro" id="IPR036390">
    <property type="entry name" value="WH_DNA-bd_sf"/>
</dbReference>
<dbReference type="PANTHER" id="PTHR43252">
    <property type="entry name" value="TRANSCRIPTIONAL REGULATOR YQJI"/>
    <property type="match status" value="1"/>
</dbReference>
<dbReference type="InterPro" id="IPR005149">
    <property type="entry name" value="Tscrpt_reg_PadR_N"/>
</dbReference>
<comment type="caution">
    <text evidence="2">The sequence shown here is derived from an EMBL/GenBank/DDBJ whole genome shotgun (WGS) entry which is preliminary data.</text>
</comment>
<dbReference type="Gene3D" id="1.10.10.10">
    <property type="entry name" value="Winged helix-like DNA-binding domain superfamily/Winged helix DNA-binding domain"/>
    <property type="match status" value="1"/>
</dbReference>
<organism evidence="2">
    <name type="scientific">Tolypothrix bouteillei VB521301</name>
    <dbReference type="NCBI Taxonomy" id="1479485"/>
    <lineage>
        <taxon>Bacteria</taxon>
        <taxon>Bacillati</taxon>
        <taxon>Cyanobacteriota</taxon>
        <taxon>Cyanophyceae</taxon>
        <taxon>Nostocales</taxon>
        <taxon>Tolypothrichaceae</taxon>
        <taxon>Tolypothrix</taxon>
    </lineage>
</organism>
<proteinExistence type="predicted"/>
<name>A0A0C1MVV3_9CYAN</name>
<dbReference type="PANTHER" id="PTHR43252:SF2">
    <property type="entry name" value="TRANSCRIPTION REGULATOR, PADR-LIKE FAMILY"/>
    <property type="match status" value="1"/>
</dbReference>
<dbReference type="InterPro" id="IPR036388">
    <property type="entry name" value="WH-like_DNA-bd_sf"/>
</dbReference>
<gene>
    <name evidence="2" type="ORF">DA73_0244905</name>
</gene>
<protein>
    <submittedName>
        <fullName evidence="2">PadR family transcriptional regulator</fullName>
    </submittedName>
</protein>
<dbReference type="AlphaFoldDB" id="A0A0C1MVV3"/>
<accession>A0A0C1MVV3</accession>
<evidence type="ECO:0000259" key="1">
    <source>
        <dbReference type="Pfam" id="PF03551"/>
    </source>
</evidence>
<evidence type="ECO:0000313" key="2">
    <source>
        <dbReference type="EMBL" id="KIE06392.1"/>
    </source>
</evidence>